<sequence length="785" mass="85627">MPRKNNWGSVKTPPTRQRQQSQATQLGELDTTPTRPDASPSLPSKRNPERGGKQQSFPDNIDSDIFDDGLEDGDLVQLADTQAVSDAVVAKEFPWSETGSGARRSSSVSTDGPPRGPYGYFGVGNVFSSPNSGSDALPDTVPLPRDVVHDPLLEDQRQTPMIVDFSETATTILRSSPMTGSRHSKSLGTSSHRDFGDRVWIDDGVCQIPLQPALVDNNKPVAVQINEDDIQVPVEQSGNACAPLASARETDVGVDQVESAAQCSNTPRCAVVNPANHIMSLDGEADRLDHDEEAALETIHVAGKGKKQKKKRKQRPKSPLRFDNDTQVVRDVVKKPVRKKNCRNSALKDAKPSSCSLENIVQQAEVAEPSPRDTSVEVAECLPTTRHESPPVDTKAAMHENGHPPNNLEDSFRDDPADMPSNRQEVHIIEISEEIEAESCLESPTSSGVKTRMSESNSPSTPPTTSTEIPDHEAEVCVLATRESNRRENCTASLQTEEVEDDEGVEAHPPVQQHSVPGSSGMACLDKLRTVHDQHAKNSIALKSATGGKLRLAAARPSRHISISGQGSPIRISHCEKNAVNSMPTEFSASEVWSSTGHTDCLKRPMLNAGQHESTRSKTNMQQDSTSSKALGIEPLKALTTLALENHHGFRRSIFSELKKEHAHANRRIVKGQTKTDLSGPADLGRQRLRELIDACMQHLGSKKECITKIADIYTKAGNHCVEKIQSRFERERSEVTRLATEDTANFSKATLNGKRKPMTADGTGSNMTCRFISHISAFDSPVFM</sequence>
<dbReference type="EMBL" id="SRPW01000550">
    <property type="protein sequence ID" value="KAG6013745.1"/>
    <property type="molecule type" value="Genomic_DNA"/>
</dbReference>
<proteinExistence type="predicted"/>
<comment type="caution">
    <text evidence="2">The sequence shown here is derived from an EMBL/GenBank/DDBJ whole genome shotgun (WGS) entry which is preliminary data.</text>
</comment>
<feature type="region of interest" description="Disordered" evidence="1">
    <location>
        <begin position="302"/>
        <end position="323"/>
    </location>
</feature>
<feature type="region of interest" description="Disordered" evidence="1">
    <location>
        <begin position="95"/>
        <end position="116"/>
    </location>
</feature>
<name>A0A9P7NF77_9HYPO</name>
<feature type="compositionally biased region" description="Polar residues" evidence="1">
    <location>
        <begin position="97"/>
        <end position="110"/>
    </location>
</feature>
<protein>
    <submittedName>
        <fullName evidence="2">Uncharacterized protein</fullName>
    </submittedName>
</protein>
<gene>
    <name evidence="2" type="ORF">E4U43_007135</name>
</gene>
<organism evidence="2 3">
    <name type="scientific">Claviceps pusilla</name>
    <dbReference type="NCBI Taxonomy" id="123648"/>
    <lineage>
        <taxon>Eukaryota</taxon>
        <taxon>Fungi</taxon>
        <taxon>Dikarya</taxon>
        <taxon>Ascomycota</taxon>
        <taxon>Pezizomycotina</taxon>
        <taxon>Sordariomycetes</taxon>
        <taxon>Hypocreomycetidae</taxon>
        <taxon>Hypocreales</taxon>
        <taxon>Clavicipitaceae</taxon>
        <taxon>Claviceps</taxon>
    </lineage>
</organism>
<feature type="region of interest" description="Disordered" evidence="1">
    <location>
        <begin position="488"/>
        <end position="519"/>
    </location>
</feature>
<accession>A0A9P7NF77</accession>
<evidence type="ECO:0000313" key="3">
    <source>
        <dbReference type="Proteomes" id="UP000748025"/>
    </source>
</evidence>
<evidence type="ECO:0000256" key="1">
    <source>
        <dbReference type="SAM" id="MobiDB-lite"/>
    </source>
</evidence>
<feature type="compositionally biased region" description="Polar residues" evidence="1">
    <location>
        <begin position="1"/>
        <end position="25"/>
    </location>
</feature>
<feature type="compositionally biased region" description="Basic residues" evidence="1">
    <location>
        <begin position="303"/>
        <end position="318"/>
    </location>
</feature>
<dbReference type="OrthoDB" id="4953021at2759"/>
<feature type="region of interest" description="Disordered" evidence="1">
    <location>
        <begin position="435"/>
        <end position="473"/>
    </location>
</feature>
<reference evidence="2" key="1">
    <citation type="journal article" date="2020" name="bioRxiv">
        <title>Whole genome comparisons of ergot fungi reveals the divergence and evolution of species within the genus Claviceps are the result of varying mechanisms driving genome evolution and host range expansion.</title>
        <authorList>
            <person name="Wyka S.A."/>
            <person name="Mondo S.J."/>
            <person name="Liu M."/>
            <person name="Dettman J."/>
            <person name="Nalam V."/>
            <person name="Broders K.D."/>
        </authorList>
    </citation>
    <scope>NUCLEOTIDE SEQUENCE</scope>
    <source>
        <strain evidence="2">CCC 602</strain>
    </source>
</reference>
<dbReference type="Proteomes" id="UP000748025">
    <property type="component" value="Unassembled WGS sequence"/>
</dbReference>
<feature type="region of interest" description="Disordered" evidence="1">
    <location>
        <begin position="364"/>
        <end position="415"/>
    </location>
</feature>
<feature type="compositionally biased region" description="Low complexity" evidence="1">
    <location>
        <begin position="454"/>
        <end position="468"/>
    </location>
</feature>
<dbReference type="AlphaFoldDB" id="A0A9P7NF77"/>
<feature type="region of interest" description="Disordered" evidence="1">
    <location>
        <begin position="1"/>
        <end position="69"/>
    </location>
</feature>
<feature type="compositionally biased region" description="Basic and acidic residues" evidence="1">
    <location>
        <begin position="385"/>
        <end position="402"/>
    </location>
</feature>
<evidence type="ECO:0000313" key="2">
    <source>
        <dbReference type="EMBL" id="KAG6013745.1"/>
    </source>
</evidence>
<keyword evidence="3" id="KW-1185">Reference proteome</keyword>